<dbReference type="EMBL" id="BARV01006854">
    <property type="protein sequence ID" value="GAI17391.1"/>
    <property type="molecule type" value="Genomic_DNA"/>
</dbReference>
<reference evidence="1" key="1">
    <citation type="journal article" date="2014" name="Front. Microbiol.">
        <title>High frequency of phylogenetically diverse reductive dehalogenase-homologous genes in deep subseafloor sedimentary metagenomes.</title>
        <authorList>
            <person name="Kawai M."/>
            <person name="Futagami T."/>
            <person name="Toyoda A."/>
            <person name="Takaki Y."/>
            <person name="Nishi S."/>
            <person name="Hori S."/>
            <person name="Arai W."/>
            <person name="Tsubouchi T."/>
            <person name="Morono Y."/>
            <person name="Uchiyama I."/>
            <person name="Ito T."/>
            <person name="Fujiyama A."/>
            <person name="Inagaki F."/>
            <person name="Takami H."/>
        </authorList>
    </citation>
    <scope>NUCLEOTIDE SEQUENCE</scope>
    <source>
        <strain evidence="1">Expedition CK06-06</strain>
    </source>
</reference>
<organism evidence="1">
    <name type="scientific">marine sediment metagenome</name>
    <dbReference type="NCBI Taxonomy" id="412755"/>
    <lineage>
        <taxon>unclassified sequences</taxon>
        <taxon>metagenomes</taxon>
        <taxon>ecological metagenomes</taxon>
    </lineage>
</organism>
<evidence type="ECO:0000313" key="1">
    <source>
        <dbReference type="EMBL" id="GAI17391.1"/>
    </source>
</evidence>
<dbReference type="AlphaFoldDB" id="X1MH26"/>
<comment type="caution">
    <text evidence="1">The sequence shown here is derived from an EMBL/GenBank/DDBJ whole genome shotgun (WGS) entry which is preliminary data.</text>
</comment>
<sequence>KKVRVSQQMLTGGSQMQMRTELLISNFPLKKENIYLAKSDEVLIEDLPSFVWVPEFINIAGSLFYEREGNRKPNDIDIIVRAKEEDGKFTITLDKSLRLKIDRILEKRVGEMSGKWLTPEWLGSTFGPNWRYQTGWDLVLVPHQPQEIREMNEPEFAEEFYKEENYEEFCDFGGGHLSKFIKEHPEFNSKQFREYVIVHNRADRDSGELEDIAAPEILRLAKKFAQEKNIQIRKRHSREKCMECDKPPVYECLWAEGIGHAWFCKKHFKEWVTTGDGKGEIISVKEVIGDKASKKFGDNRNPNIWAELKKEFAKKFYKELSTKQKEEYERETAIINENKKKPQAEKVHEFKGAKYTHPNGHPRCLICGDEEPVGGVCNMPDSWYQKHEFDDEEAWKKEREILKEKGIIKQGMNWVNSKFQYHIYLSPFFLSVYLP</sequence>
<protein>
    <submittedName>
        <fullName evidence="1">Uncharacterized protein</fullName>
    </submittedName>
</protein>
<gene>
    <name evidence="1" type="ORF">S06H3_14023</name>
</gene>
<proteinExistence type="predicted"/>
<feature type="non-terminal residue" evidence="1">
    <location>
        <position position="1"/>
    </location>
</feature>
<feature type="non-terminal residue" evidence="1">
    <location>
        <position position="435"/>
    </location>
</feature>
<name>X1MH26_9ZZZZ</name>
<accession>X1MH26</accession>